<keyword evidence="5 7" id="KW-1133">Transmembrane helix</keyword>
<accession>A0A399DUE7</accession>
<evidence type="ECO:0000256" key="7">
    <source>
        <dbReference type="RuleBase" id="RU363032"/>
    </source>
</evidence>
<feature type="transmembrane region" description="Helical" evidence="7">
    <location>
        <begin position="28"/>
        <end position="49"/>
    </location>
</feature>
<organism evidence="9 10">
    <name type="scientific">Meiothermus taiwanensis</name>
    <dbReference type="NCBI Taxonomy" id="172827"/>
    <lineage>
        <taxon>Bacteria</taxon>
        <taxon>Thermotogati</taxon>
        <taxon>Deinococcota</taxon>
        <taxon>Deinococci</taxon>
        <taxon>Thermales</taxon>
        <taxon>Thermaceae</taxon>
        <taxon>Meiothermus</taxon>
    </lineage>
</organism>
<keyword evidence="3" id="KW-1003">Cell membrane</keyword>
<dbReference type="Proteomes" id="UP000266089">
    <property type="component" value="Unassembled WGS sequence"/>
</dbReference>
<evidence type="ECO:0000256" key="6">
    <source>
        <dbReference type="ARBA" id="ARBA00023136"/>
    </source>
</evidence>
<evidence type="ECO:0000313" key="10">
    <source>
        <dbReference type="Proteomes" id="UP000266089"/>
    </source>
</evidence>
<evidence type="ECO:0000313" key="9">
    <source>
        <dbReference type="EMBL" id="RIH75687.1"/>
    </source>
</evidence>
<feature type="transmembrane region" description="Helical" evidence="7">
    <location>
        <begin position="319"/>
        <end position="342"/>
    </location>
</feature>
<dbReference type="AlphaFoldDB" id="A0A399DUE7"/>
<dbReference type="Pfam" id="PF12911">
    <property type="entry name" value="OppC_N"/>
    <property type="match status" value="1"/>
</dbReference>
<dbReference type="OrthoDB" id="9797472at2"/>
<evidence type="ECO:0000256" key="3">
    <source>
        <dbReference type="ARBA" id="ARBA00022475"/>
    </source>
</evidence>
<reference evidence="9 10" key="1">
    <citation type="submission" date="2018-08" db="EMBL/GenBank/DDBJ databases">
        <title>Meiothermus cateniformans JCM 15151 genome sequencing project.</title>
        <authorList>
            <person name="Da Costa M.S."/>
            <person name="Albuquerque L."/>
            <person name="Raposo P."/>
            <person name="Froufe H.J.C."/>
            <person name="Barroso C.S."/>
            <person name="Egas C."/>
        </authorList>
    </citation>
    <scope>NUCLEOTIDE SEQUENCE [LARGE SCALE GENOMIC DNA]</scope>
    <source>
        <strain evidence="9 10">JCM 15151</strain>
    </source>
</reference>
<protein>
    <submittedName>
        <fullName evidence="9">Glutathione transport system permease protein GsiD</fullName>
    </submittedName>
</protein>
<feature type="transmembrane region" description="Helical" evidence="7">
    <location>
        <begin position="270"/>
        <end position="299"/>
    </location>
</feature>
<comment type="similarity">
    <text evidence="7">Belongs to the binding-protein-dependent transport system permease family.</text>
</comment>
<keyword evidence="2 7" id="KW-0813">Transport</keyword>
<gene>
    <name evidence="9" type="primary">gsiD_4</name>
    <name evidence="9" type="ORF">Mcate_02109</name>
</gene>
<dbReference type="GO" id="GO:0055085">
    <property type="term" value="P:transmembrane transport"/>
    <property type="evidence" value="ECO:0007669"/>
    <property type="project" value="InterPro"/>
</dbReference>
<keyword evidence="6 7" id="KW-0472">Membrane</keyword>
<feature type="transmembrane region" description="Helical" evidence="7">
    <location>
        <begin position="216"/>
        <end position="235"/>
    </location>
</feature>
<dbReference type="SUPFAM" id="SSF161098">
    <property type="entry name" value="MetI-like"/>
    <property type="match status" value="1"/>
</dbReference>
<dbReference type="InterPro" id="IPR035906">
    <property type="entry name" value="MetI-like_sf"/>
</dbReference>
<dbReference type="PROSITE" id="PS50928">
    <property type="entry name" value="ABC_TM1"/>
    <property type="match status" value="1"/>
</dbReference>
<keyword evidence="4 7" id="KW-0812">Transmembrane</keyword>
<dbReference type="InterPro" id="IPR050366">
    <property type="entry name" value="BP-dependent_transpt_permease"/>
</dbReference>
<dbReference type="InterPro" id="IPR000515">
    <property type="entry name" value="MetI-like"/>
</dbReference>
<dbReference type="Gene3D" id="1.10.3720.10">
    <property type="entry name" value="MetI-like"/>
    <property type="match status" value="1"/>
</dbReference>
<feature type="transmembrane region" description="Helical" evidence="7">
    <location>
        <begin position="153"/>
        <end position="180"/>
    </location>
</feature>
<dbReference type="InterPro" id="IPR025966">
    <property type="entry name" value="OppC_N"/>
</dbReference>
<dbReference type="PANTHER" id="PTHR43386:SF1">
    <property type="entry name" value="D,D-DIPEPTIDE TRANSPORT SYSTEM PERMEASE PROTEIN DDPC-RELATED"/>
    <property type="match status" value="1"/>
</dbReference>
<proteinExistence type="inferred from homology"/>
<evidence type="ECO:0000259" key="8">
    <source>
        <dbReference type="PROSITE" id="PS50928"/>
    </source>
</evidence>
<dbReference type="CDD" id="cd06261">
    <property type="entry name" value="TM_PBP2"/>
    <property type="match status" value="1"/>
</dbReference>
<evidence type="ECO:0000256" key="2">
    <source>
        <dbReference type="ARBA" id="ARBA00022448"/>
    </source>
</evidence>
<dbReference type="Pfam" id="PF00528">
    <property type="entry name" value="BPD_transp_1"/>
    <property type="match status" value="1"/>
</dbReference>
<dbReference type="RefSeq" id="WP_043981905.1">
    <property type="nucleotide sequence ID" value="NZ_JBHSXZ010000034.1"/>
</dbReference>
<comment type="subcellular location">
    <subcellularLocation>
        <location evidence="1 7">Cell membrane</location>
        <topology evidence="1 7">Multi-pass membrane protein</topology>
    </subcellularLocation>
</comment>
<sequence>MTKPVANTSTPTRREPPRWRRRLLRSPLAITGFVFIGVFVLVAAFAPFISPYSPVEQNLRGTYVPPMRVELRGPQGQPGLWVREVSRTPLGQLEVGQELYPIRFFVRGEPWVWWGGLLRSDLHLFGVDGPIKFYLLGADEQGRDILSRLAHGAWISLSIGLIAVTIGLLVGVPVGLFSGYFGGTFDLITQRIVEVMLSFPGILLAIVLVATLGTGLTNVMIAVGIAAIPVYARLVRGSVLALRDREFVEASRALGSRDLRIMLRHILPNALSPIIVQSSLQMAVAILFAAGLGFLGLGARPPEPEWGLMLARGREYLATAPHVATFPGLAIMFVALGFNLLGDALRDALDPRALR</sequence>
<feature type="transmembrane region" description="Helical" evidence="7">
    <location>
        <begin position="192"/>
        <end position="210"/>
    </location>
</feature>
<dbReference type="PANTHER" id="PTHR43386">
    <property type="entry name" value="OLIGOPEPTIDE TRANSPORT SYSTEM PERMEASE PROTEIN APPC"/>
    <property type="match status" value="1"/>
</dbReference>
<name>A0A399DUE7_9DEIN</name>
<feature type="domain" description="ABC transmembrane type-1" evidence="8">
    <location>
        <begin position="153"/>
        <end position="342"/>
    </location>
</feature>
<dbReference type="GO" id="GO:0005886">
    <property type="term" value="C:plasma membrane"/>
    <property type="evidence" value="ECO:0007669"/>
    <property type="project" value="UniProtKB-SubCell"/>
</dbReference>
<comment type="caution">
    <text evidence="9">The sequence shown here is derived from an EMBL/GenBank/DDBJ whole genome shotgun (WGS) entry which is preliminary data.</text>
</comment>
<evidence type="ECO:0000256" key="5">
    <source>
        <dbReference type="ARBA" id="ARBA00022989"/>
    </source>
</evidence>
<evidence type="ECO:0000256" key="4">
    <source>
        <dbReference type="ARBA" id="ARBA00022692"/>
    </source>
</evidence>
<dbReference type="EMBL" id="QWKX01000060">
    <property type="protein sequence ID" value="RIH75687.1"/>
    <property type="molecule type" value="Genomic_DNA"/>
</dbReference>
<evidence type="ECO:0000256" key="1">
    <source>
        <dbReference type="ARBA" id="ARBA00004651"/>
    </source>
</evidence>